<evidence type="ECO:0000313" key="2">
    <source>
        <dbReference type="EMBL" id="AIG27740.1"/>
    </source>
</evidence>
<dbReference type="RefSeq" id="WP_003336764.1">
    <property type="nucleotide sequence ID" value="NZ_CP007806.1"/>
</dbReference>
<dbReference type="STRING" id="1042163.BRLA_c034280"/>
<dbReference type="Proteomes" id="UP000005850">
    <property type="component" value="Chromosome"/>
</dbReference>
<proteinExistence type="predicted"/>
<evidence type="ECO:0000256" key="1">
    <source>
        <dbReference type="SAM" id="MobiDB-lite"/>
    </source>
</evidence>
<feature type="compositionally biased region" description="Basic and acidic residues" evidence="1">
    <location>
        <begin position="19"/>
        <end position="48"/>
    </location>
</feature>
<accession>A0A075REF4</accession>
<dbReference type="EMBL" id="CP007806">
    <property type="protein sequence ID" value="AIG27740.1"/>
    <property type="molecule type" value="Genomic_DNA"/>
</dbReference>
<organism evidence="2 3">
    <name type="scientific">Brevibacillus laterosporus LMG 15441</name>
    <dbReference type="NCBI Taxonomy" id="1042163"/>
    <lineage>
        <taxon>Bacteria</taxon>
        <taxon>Bacillati</taxon>
        <taxon>Bacillota</taxon>
        <taxon>Bacilli</taxon>
        <taxon>Bacillales</taxon>
        <taxon>Paenibacillaceae</taxon>
        <taxon>Brevibacillus</taxon>
    </lineage>
</organism>
<name>A0A075REF4_BRELA</name>
<feature type="compositionally biased region" description="Low complexity" evidence="1">
    <location>
        <begin position="71"/>
        <end position="80"/>
    </location>
</feature>
<gene>
    <name evidence="2" type="ORF">BRLA_c034280</name>
</gene>
<dbReference type="KEGG" id="blr:BRLA_c034280"/>
<feature type="compositionally biased region" description="Low complexity" evidence="1">
    <location>
        <begin position="124"/>
        <end position="142"/>
    </location>
</feature>
<dbReference type="HOGENOM" id="CLU_1802420_0_0_9"/>
<feature type="region of interest" description="Disordered" evidence="1">
    <location>
        <begin position="17"/>
        <end position="83"/>
    </location>
</feature>
<sequence length="166" mass="19091">MEVIGIVQTDLNEFSILFEPDKKQKQDQQGKQNGDDQSHQDQDHHDDDSTFLSFLGGDILQETGNSRDKSQQNQKQQEPQEMVVRIKGIPEGQKATFLQMYQIVTDAQKQADLEQQLTIVSIENSNGQQNQQGNQQQQQQQQDKSKKGSSKDQKNNQKDKNKQQYQ</sequence>
<reference evidence="2 3" key="1">
    <citation type="journal article" date="2011" name="J. Bacteriol.">
        <title>Genome sequence of Brevibacillus laterosporus LMG 15441, a pathogen of invertebrates.</title>
        <authorList>
            <person name="Djukic M."/>
            <person name="Poehlein A."/>
            <person name="Thurmer A."/>
            <person name="Daniel R."/>
        </authorList>
    </citation>
    <scope>NUCLEOTIDE SEQUENCE [LARGE SCALE GENOMIC DNA]</scope>
    <source>
        <strain evidence="2 3">LMG 15441</strain>
    </source>
</reference>
<keyword evidence="3" id="KW-1185">Reference proteome</keyword>
<evidence type="ECO:0000313" key="3">
    <source>
        <dbReference type="Proteomes" id="UP000005850"/>
    </source>
</evidence>
<feature type="compositionally biased region" description="Basic and acidic residues" evidence="1">
    <location>
        <begin position="143"/>
        <end position="166"/>
    </location>
</feature>
<dbReference type="AlphaFoldDB" id="A0A075REF4"/>
<feature type="region of interest" description="Disordered" evidence="1">
    <location>
        <begin position="124"/>
        <end position="166"/>
    </location>
</feature>
<protein>
    <submittedName>
        <fullName evidence="2">Uncharacterized protein</fullName>
    </submittedName>
</protein>